<dbReference type="InterPro" id="IPR009279">
    <property type="entry name" value="Portal_Mu"/>
</dbReference>
<dbReference type="RefSeq" id="WP_349929457.1">
    <property type="nucleotide sequence ID" value="NZ_CP157981.1"/>
</dbReference>
<reference evidence="1" key="1">
    <citation type="submission" date="2024-06" db="EMBL/GenBank/DDBJ databases">
        <authorList>
            <person name="Song Z."/>
        </authorList>
    </citation>
    <scope>NUCLEOTIDE SEQUENCE</scope>
    <source>
        <strain evidence="1">A1-4-2</strain>
    </source>
</reference>
<dbReference type="EMBL" id="CP157981">
    <property type="protein sequence ID" value="XBU16679.1"/>
    <property type="molecule type" value="Genomic_DNA"/>
</dbReference>
<dbReference type="Pfam" id="PF06074">
    <property type="entry name" value="Portal_Mu"/>
    <property type="match status" value="1"/>
</dbReference>
<organism evidence="1">
    <name type="scientific">Acinetobacter sp. A1-4-2</name>
    <dbReference type="NCBI Taxonomy" id="3156489"/>
    <lineage>
        <taxon>Bacteria</taxon>
        <taxon>Pseudomonadati</taxon>
        <taxon>Pseudomonadota</taxon>
        <taxon>Gammaproteobacteria</taxon>
        <taxon>Moraxellales</taxon>
        <taxon>Moraxellaceae</taxon>
        <taxon>Acinetobacter</taxon>
    </lineage>
</organism>
<protein>
    <submittedName>
        <fullName evidence="1">DUF935 family protein</fullName>
    </submittedName>
</protein>
<accession>A0AAU7T0D5</accession>
<name>A0AAU7T0D5_9GAMM</name>
<gene>
    <name evidence="1" type="ORF">ABJ384_05825</name>
</gene>
<evidence type="ECO:0000313" key="1">
    <source>
        <dbReference type="EMBL" id="XBU16679.1"/>
    </source>
</evidence>
<sequence>MAKSKKDKASKKALSYGNLYTQEAVTQFLVNFGKQPDTDEVLRKAGIARHRLRVLLDDDEIAQAVETRLDALLATPLRIEPSDSKEAEMLNLVLKEWFHEIATGALSALFFGYSVQEAVYELKPEGYIGIQWIGEKPMQWFEPKNDGRLIYRQDGHNTESEVDQVFKFFLTRRKATYEQPYGKALLATLYWLFFFKQNGFKFWAKFLERFGTPILLGKCKDTETEDMSKALLAAHAQSVLSIDAEDDVSVLGTSGASGTAGSAFESFNNQLIRQIQKVVLGQTLTSGTDGKGSYALGQVHENVRADKLKSDIRLVTPTLQAVVNALCALNDWGEYEVMLGEKPKPLNKEQAERDANLKNAGANLTPRYFQREYGLQDGDLAEVAPQSDTKVSPTFTALPKQVFSFKASANKLSAAQQEVEELTDGQGDLQLLTNEQIQQLAAESETPEDLIFNLSKLIPGATKSQFTANLDQALYAADVLGYAISSKGE</sequence>
<dbReference type="AlphaFoldDB" id="A0AAU7T0D5"/>
<proteinExistence type="predicted"/>